<accession>A0A1V4HYN0</accession>
<keyword evidence="3" id="KW-1185">Reference proteome</keyword>
<protein>
    <submittedName>
        <fullName evidence="2">Uncharacterized protein</fullName>
    </submittedName>
</protein>
<evidence type="ECO:0000256" key="1">
    <source>
        <dbReference type="SAM" id="MobiDB-lite"/>
    </source>
</evidence>
<feature type="region of interest" description="Disordered" evidence="1">
    <location>
        <begin position="1"/>
        <end position="21"/>
    </location>
</feature>
<organism evidence="2 3">
    <name type="scientific">Nitrobacter vulgaris</name>
    <dbReference type="NCBI Taxonomy" id="29421"/>
    <lineage>
        <taxon>Bacteria</taxon>
        <taxon>Pseudomonadati</taxon>
        <taxon>Pseudomonadota</taxon>
        <taxon>Alphaproteobacteria</taxon>
        <taxon>Hyphomicrobiales</taxon>
        <taxon>Nitrobacteraceae</taxon>
        <taxon>Nitrobacter</taxon>
    </lineage>
</organism>
<comment type="caution">
    <text evidence="2">The sequence shown here is derived from an EMBL/GenBank/DDBJ whole genome shotgun (WGS) entry which is preliminary data.</text>
</comment>
<proteinExistence type="predicted"/>
<evidence type="ECO:0000313" key="2">
    <source>
        <dbReference type="EMBL" id="OPH83024.1"/>
    </source>
</evidence>
<reference evidence="2 3" key="1">
    <citation type="submission" date="2017-02" db="EMBL/GenBank/DDBJ databases">
        <title>Genome sequence of the nitrite-oxidizing bacterium Nitrobacter vulgaris strain Ab1.</title>
        <authorList>
            <person name="Mellbye B.L."/>
            <person name="Davis E.W."/>
            <person name="Spieck E."/>
            <person name="Chang J.H."/>
            <person name="Bottomley P.J."/>
            <person name="Sayavedra-Soto L.A."/>
        </authorList>
    </citation>
    <scope>NUCLEOTIDE SEQUENCE [LARGE SCALE GENOMIC DNA]</scope>
    <source>
        <strain evidence="2 3">Ab1</strain>
    </source>
</reference>
<dbReference type="STRING" id="29421.B2M20_08510"/>
<dbReference type="AlphaFoldDB" id="A0A1V4HYN0"/>
<evidence type="ECO:0000313" key="3">
    <source>
        <dbReference type="Proteomes" id="UP000189940"/>
    </source>
</evidence>
<feature type="region of interest" description="Disordered" evidence="1">
    <location>
        <begin position="41"/>
        <end position="73"/>
    </location>
</feature>
<feature type="compositionally biased region" description="Basic and acidic residues" evidence="1">
    <location>
        <begin position="41"/>
        <end position="61"/>
    </location>
</feature>
<sequence length="73" mass="8507">MKKPEEFERRKLPSKEERAARKVLRKADARVAMAEHENAAEAFAKNRERLREERLAREAAEPHSPPKKKKADS</sequence>
<dbReference type="RefSeq" id="WP_079446623.1">
    <property type="nucleotide sequence ID" value="NZ_MWPQ01000039.1"/>
</dbReference>
<gene>
    <name evidence="2" type="ORF">B2M20_08510</name>
</gene>
<name>A0A1V4HYN0_NITVU</name>
<dbReference type="EMBL" id="MWPQ01000039">
    <property type="protein sequence ID" value="OPH83024.1"/>
    <property type="molecule type" value="Genomic_DNA"/>
</dbReference>
<dbReference type="Proteomes" id="UP000189940">
    <property type="component" value="Unassembled WGS sequence"/>
</dbReference>
<dbReference type="OrthoDB" id="8255605at2"/>